<protein>
    <recommendedName>
        <fullName evidence="4">Phage portal protein</fullName>
    </recommendedName>
</protein>
<accession>A0ABX3TSJ7</accession>
<comment type="caution">
    <text evidence="2">The sequence shown here is derived from an EMBL/GenBank/DDBJ whole genome shotgun (WGS) entry which is preliminary data.</text>
</comment>
<organism evidence="2 3">
    <name type="scientific">Mycobacterium timonense</name>
    <dbReference type="NCBI Taxonomy" id="701043"/>
    <lineage>
        <taxon>Bacteria</taxon>
        <taxon>Bacillati</taxon>
        <taxon>Actinomycetota</taxon>
        <taxon>Actinomycetes</taxon>
        <taxon>Mycobacteriales</taxon>
        <taxon>Mycobacteriaceae</taxon>
        <taxon>Mycobacterium</taxon>
        <taxon>Mycobacterium avium complex (MAC)</taxon>
    </lineage>
</organism>
<evidence type="ECO:0000313" key="2">
    <source>
        <dbReference type="EMBL" id="ORB81766.1"/>
    </source>
</evidence>
<name>A0ABX3TSJ7_9MYCO</name>
<sequence length="524" mass="57801">MTSPTPATRGELTPSQWFDRINAMFTQPTRAPWNDQLVRPANIIDPQTGDRSIGHVARYWTPRDRYLDTLWSYYEGDPPLPQLKPEYHEVFRDMIRKARSNYAPMCIAAMLDRLELQDISTLVDDDADGDNLAADIMEETAFAAVSKDLFAYTLAMGEGYAMVVPGVDGGPTLESTGAPAPTIHAIDPRRCIGIPDLNNPTRLAAAVVHQYDPILQSRTAHLFLPGQKWTLNYDVESRNFTLADTQPETIDWLYAFGGIPIVRFDNLNGLGEYEAHLDLLDRINDVTLQRIIGFWYQALRQRGLVGDEDAEDEDSPEQTAPPVDLNKVFRAGPGELWQIPADFKIWESQQTDFGPLLNGKRDDVKEFAAVTSTPLHLITPDAANGSAQGAGLLREALTAKVRDRRTRMSPNLKLLWRMTFALAGAADRGRRMKLHWGPIEFHTLAEQAAASAQAQGTLSTEDRCERIWDLSPDETKQNMTRLTTDALMGLSTGPAAGSTPPGPLSPPATSDTSPPALAAVNVGA</sequence>
<dbReference type="Pfam" id="PF05133">
    <property type="entry name" value="SPP1_portal"/>
    <property type="match status" value="1"/>
</dbReference>
<keyword evidence="3" id="KW-1185">Reference proteome</keyword>
<dbReference type="RefSeq" id="WP_245854157.1">
    <property type="nucleotide sequence ID" value="NZ_MVIL01000003.1"/>
</dbReference>
<evidence type="ECO:0000313" key="3">
    <source>
        <dbReference type="Proteomes" id="UP000192847"/>
    </source>
</evidence>
<evidence type="ECO:0000256" key="1">
    <source>
        <dbReference type="SAM" id="MobiDB-lite"/>
    </source>
</evidence>
<gene>
    <name evidence="2" type="ORF">BST46_01850</name>
</gene>
<dbReference type="Proteomes" id="UP000192847">
    <property type="component" value="Unassembled WGS sequence"/>
</dbReference>
<reference evidence="2 3" key="1">
    <citation type="submission" date="2017-02" db="EMBL/GenBank/DDBJ databases">
        <title>The new phylogeny of genus Mycobacterium.</title>
        <authorList>
            <person name="Tortoli E."/>
            <person name="Trovato A."/>
            <person name="Cirillo D.M."/>
        </authorList>
    </citation>
    <scope>NUCLEOTIDE SEQUENCE [LARGE SCALE GENOMIC DNA]</scope>
    <source>
        <strain evidence="2 3">CCUG 56329</strain>
    </source>
</reference>
<dbReference type="EMBL" id="MVIL01000003">
    <property type="protein sequence ID" value="ORB81766.1"/>
    <property type="molecule type" value="Genomic_DNA"/>
</dbReference>
<evidence type="ECO:0008006" key="4">
    <source>
        <dbReference type="Google" id="ProtNLM"/>
    </source>
</evidence>
<feature type="compositionally biased region" description="Low complexity" evidence="1">
    <location>
        <begin position="507"/>
        <end position="524"/>
    </location>
</feature>
<proteinExistence type="predicted"/>
<dbReference type="InterPro" id="IPR021145">
    <property type="entry name" value="Portal_protein_SPP1_Gp6-like"/>
</dbReference>
<feature type="region of interest" description="Disordered" evidence="1">
    <location>
        <begin position="488"/>
        <end position="524"/>
    </location>
</feature>